<dbReference type="Pfam" id="PF00460">
    <property type="entry name" value="Flg_bb_rod"/>
    <property type="match status" value="1"/>
</dbReference>
<evidence type="ECO:0000256" key="1">
    <source>
        <dbReference type="ARBA" id="ARBA00009677"/>
    </source>
</evidence>
<dbReference type="Pfam" id="PF22692">
    <property type="entry name" value="LlgE_F_G_D1"/>
    <property type="match status" value="1"/>
</dbReference>
<dbReference type="InterPro" id="IPR053967">
    <property type="entry name" value="LlgE_F_G-like_D1"/>
</dbReference>
<dbReference type="EMBL" id="CP063356">
    <property type="protein sequence ID" value="QOY37211.1"/>
    <property type="molecule type" value="Genomic_DNA"/>
</dbReference>
<keyword evidence="6" id="KW-0969">Cilium</keyword>
<dbReference type="NCBIfam" id="TIGR03506">
    <property type="entry name" value="FlgEFG_subfam"/>
    <property type="match status" value="1"/>
</dbReference>
<keyword evidence="2" id="KW-0975">Bacterial flagellum</keyword>
<dbReference type="PROSITE" id="PS00588">
    <property type="entry name" value="FLAGELLA_BB_ROD"/>
    <property type="match status" value="1"/>
</dbReference>
<name>A0A1S2M6G5_9BACI</name>
<reference evidence="7 8" key="2">
    <citation type="journal article" date="2017" name="Genome Announc.">
        <title>Draft Genome Sequences of Four Alkaliphilic Bacteria Belonging to the Anaerobacillus Genus.</title>
        <authorList>
            <person name="Bassil N.M."/>
            <person name="Lloyd J.R."/>
        </authorList>
    </citation>
    <scope>NUCLEOTIDE SEQUENCE [LARGE SCALE GENOMIC DNA]</scope>
    <source>
        <strain evidence="7 8">NB2006</strain>
    </source>
</reference>
<organism evidence="6 8">
    <name type="scientific">Anaerobacillus isosaccharinicus</name>
    <dbReference type="NCBI Taxonomy" id="1532552"/>
    <lineage>
        <taxon>Bacteria</taxon>
        <taxon>Bacillati</taxon>
        <taxon>Bacillota</taxon>
        <taxon>Bacilli</taxon>
        <taxon>Bacillales</taxon>
        <taxon>Bacillaceae</taxon>
        <taxon>Anaerobacillus</taxon>
    </lineage>
</organism>
<dbReference type="PANTHER" id="PTHR30435">
    <property type="entry name" value="FLAGELLAR PROTEIN"/>
    <property type="match status" value="1"/>
</dbReference>
<dbReference type="InterPro" id="IPR010930">
    <property type="entry name" value="Flg_bb/hook_C_dom"/>
</dbReference>
<sequence length="273" mass="29979">MIRGFYTSAAGMIAQQRRQEMLTNNMANVNTPGYRADDASLRAFPNMLIKAMGVDNRPLGKSHHVGELSTGVYLQERTMNFRQGDIHQTDNSTDVALLQGLVPNNEAGRPGGLFFTVENQTGEIRYTRNGNFTIDGQGFLTTSEGFYVLNAQGARMNVGNEDFQVTREGVILNEAGNNFGQINIAFVADPDQLVKEGNGLLRYEGGQPVVTAIGNGNVSYQLQQGFIERSNVDTGQTMSEMMTAFRAFEANQKVLQAYDRSMEKAANEIGRLG</sequence>
<feature type="domain" description="Flagellar basal body rod protein N-terminal" evidence="3">
    <location>
        <begin position="5"/>
        <end position="35"/>
    </location>
</feature>
<dbReference type="GO" id="GO:0009425">
    <property type="term" value="C:bacterial-type flagellum basal body"/>
    <property type="evidence" value="ECO:0007669"/>
    <property type="project" value="UniProtKB-SubCell"/>
</dbReference>
<feature type="domain" description="Flagellar hook protein FlgE/F/G-like D1" evidence="5">
    <location>
        <begin position="114"/>
        <end position="171"/>
    </location>
</feature>
<evidence type="ECO:0000313" key="7">
    <source>
        <dbReference type="EMBL" id="QOY37211.1"/>
    </source>
</evidence>
<keyword evidence="6" id="KW-0966">Cell projection</keyword>
<dbReference type="InterPro" id="IPR001444">
    <property type="entry name" value="Flag_bb_rod_N"/>
</dbReference>
<dbReference type="KEGG" id="aia:AWH56_006145"/>
<comment type="subcellular location">
    <subcellularLocation>
        <location evidence="2">Bacterial flagellum basal body</location>
    </subcellularLocation>
</comment>
<protein>
    <submittedName>
        <fullName evidence="6">Flagellar biosynthesis protein FlgC</fullName>
    </submittedName>
    <submittedName>
        <fullName evidence="7">Flagellar hook-basal body protein</fullName>
    </submittedName>
</protein>
<reference evidence="7 8" key="3">
    <citation type="journal article" date="2019" name="Int. J. Syst. Evol. Microbiol.">
        <title>Anaerobacillus isosaccharinicus sp. nov., an alkaliphilic bacterium which degrades isosaccharinic acid.</title>
        <authorList>
            <person name="Bassil N.M."/>
            <person name="Lloyd J.R."/>
        </authorList>
    </citation>
    <scope>NUCLEOTIDE SEQUENCE [LARGE SCALE GENOMIC DNA]</scope>
    <source>
        <strain evidence="7 8">NB2006</strain>
    </source>
</reference>
<accession>A0A1S2M6G5</accession>
<dbReference type="InterPro" id="IPR037925">
    <property type="entry name" value="FlgE/F/G-like"/>
</dbReference>
<keyword evidence="6" id="KW-0282">Flagellum</keyword>
<evidence type="ECO:0000313" key="8">
    <source>
        <dbReference type="Proteomes" id="UP000180175"/>
    </source>
</evidence>
<dbReference type="Proteomes" id="UP000180175">
    <property type="component" value="Chromosome"/>
</dbReference>
<evidence type="ECO:0000259" key="3">
    <source>
        <dbReference type="Pfam" id="PF00460"/>
    </source>
</evidence>
<reference evidence="6 8" key="1">
    <citation type="submission" date="2016-10" db="EMBL/GenBank/DDBJ databases">
        <title>Draft genome sequences of four alkaliphilic bacteria belonging to the Anaerobacillus genus.</title>
        <authorList>
            <person name="Bassil N.M."/>
            <person name="Lloyd J.R."/>
        </authorList>
    </citation>
    <scope>NUCLEOTIDE SEQUENCE [LARGE SCALE GENOMIC DNA]</scope>
    <source>
        <strain evidence="6 8">NB2006</strain>
    </source>
</reference>
<proteinExistence type="inferred from homology"/>
<dbReference type="AlphaFoldDB" id="A0A1S2M6G5"/>
<dbReference type="InterPro" id="IPR019776">
    <property type="entry name" value="Flagellar_basal_body_rod_CS"/>
</dbReference>
<dbReference type="SUPFAM" id="SSF117143">
    <property type="entry name" value="Flagellar hook protein flgE"/>
    <property type="match status" value="1"/>
</dbReference>
<gene>
    <name evidence="7" type="ORF">AWH56_006145</name>
    <name evidence="6" type="ORF">AWH56_08505</name>
</gene>
<dbReference type="EMBL" id="LQXD01000073">
    <property type="protein sequence ID" value="OIJ20234.1"/>
    <property type="molecule type" value="Genomic_DNA"/>
</dbReference>
<feature type="domain" description="Flagellar basal-body/hook protein C-terminal" evidence="4">
    <location>
        <begin position="223"/>
        <end position="267"/>
    </location>
</feature>
<dbReference type="RefSeq" id="WP_071316743.1">
    <property type="nucleotide sequence ID" value="NZ_CP063356.2"/>
</dbReference>
<keyword evidence="8" id="KW-1185">Reference proteome</keyword>
<dbReference type="GO" id="GO:0071978">
    <property type="term" value="P:bacterial-type flagellum-dependent swarming motility"/>
    <property type="evidence" value="ECO:0007669"/>
    <property type="project" value="TreeGrafter"/>
</dbReference>
<comment type="similarity">
    <text evidence="1 2">Belongs to the flagella basal body rod proteins family.</text>
</comment>
<dbReference type="Pfam" id="PF06429">
    <property type="entry name" value="Flg_bbr_C"/>
    <property type="match status" value="1"/>
</dbReference>
<dbReference type="OrthoDB" id="9800375at2"/>
<dbReference type="PANTHER" id="PTHR30435:SF19">
    <property type="entry name" value="FLAGELLAR BASAL-BODY ROD PROTEIN FLGG"/>
    <property type="match status" value="1"/>
</dbReference>
<evidence type="ECO:0000256" key="2">
    <source>
        <dbReference type="RuleBase" id="RU362116"/>
    </source>
</evidence>
<evidence type="ECO:0000259" key="4">
    <source>
        <dbReference type="Pfam" id="PF06429"/>
    </source>
</evidence>
<dbReference type="InterPro" id="IPR020013">
    <property type="entry name" value="Flagellar_FlgE/F/G"/>
</dbReference>
<evidence type="ECO:0000313" key="6">
    <source>
        <dbReference type="EMBL" id="OIJ20234.1"/>
    </source>
</evidence>
<evidence type="ECO:0000259" key="5">
    <source>
        <dbReference type="Pfam" id="PF22692"/>
    </source>
</evidence>
<reference evidence="7" key="4">
    <citation type="submission" date="2020-10" db="EMBL/GenBank/DDBJ databases">
        <authorList>
            <person name="Bassil N.M."/>
            <person name="Lloyd J.R."/>
        </authorList>
    </citation>
    <scope>NUCLEOTIDE SEQUENCE</scope>
    <source>
        <strain evidence="7">NB2006</strain>
    </source>
</reference>